<evidence type="ECO:0000256" key="3">
    <source>
        <dbReference type="ARBA" id="ARBA00022833"/>
    </source>
</evidence>
<gene>
    <name evidence="7" type="ORF">ILEXP_LOCUS10996</name>
</gene>
<dbReference type="SUPFAM" id="SSF57850">
    <property type="entry name" value="RING/U-box"/>
    <property type="match status" value="1"/>
</dbReference>
<accession>A0ABC8REA0</accession>
<dbReference type="InterPro" id="IPR013083">
    <property type="entry name" value="Znf_RING/FYVE/PHD"/>
</dbReference>
<reference evidence="7 8" key="1">
    <citation type="submission" date="2024-02" db="EMBL/GenBank/DDBJ databases">
        <authorList>
            <person name="Vignale AGUSTIN F."/>
            <person name="Sosa J E."/>
            <person name="Modenutti C."/>
        </authorList>
    </citation>
    <scope>NUCLEOTIDE SEQUENCE [LARGE SCALE GENOMIC DNA]</scope>
</reference>
<evidence type="ECO:0000313" key="7">
    <source>
        <dbReference type="EMBL" id="CAK9143296.1"/>
    </source>
</evidence>
<dbReference type="SMART" id="SM00184">
    <property type="entry name" value="RING"/>
    <property type="match status" value="1"/>
</dbReference>
<comment type="caution">
    <text evidence="7">The sequence shown here is derived from an EMBL/GenBank/DDBJ whole genome shotgun (WGS) entry which is preliminary data.</text>
</comment>
<dbReference type="Pfam" id="PF13639">
    <property type="entry name" value="zf-RING_2"/>
    <property type="match status" value="1"/>
</dbReference>
<keyword evidence="2 4" id="KW-0863">Zinc-finger</keyword>
<feature type="domain" description="RING-type" evidence="6">
    <location>
        <begin position="239"/>
        <end position="280"/>
    </location>
</feature>
<evidence type="ECO:0000259" key="6">
    <source>
        <dbReference type="PROSITE" id="PS50089"/>
    </source>
</evidence>
<name>A0ABC8REA0_9AQUA</name>
<dbReference type="GO" id="GO:0008270">
    <property type="term" value="F:zinc ion binding"/>
    <property type="evidence" value="ECO:0007669"/>
    <property type="project" value="UniProtKB-KW"/>
</dbReference>
<evidence type="ECO:0000256" key="5">
    <source>
        <dbReference type="SAM" id="MobiDB-lite"/>
    </source>
</evidence>
<evidence type="ECO:0000256" key="1">
    <source>
        <dbReference type="ARBA" id="ARBA00022723"/>
    </source>
</evidence>
<keyword evidence="1" id="KW-0479">Metal-binding</keyword>
<dbReference type="InterPro" id="IPR001841">
    <property type="entry name" value="Znf_RING"/>
</dbReference>
<keyword evidence="8" id="KW-1185">Reference proteome</keyword>
<evidence type="ECO:0000256" key="2">
    <source>
        <dbReference type="ARBA" id="ARBA00022771"/>
    </source>
</evidence>
<dbReference type="InterPro" id="IPR051834">
    <property type="entry name" value="RING_finger_E3_ligase"/>
</dbReference>
<dbReference type="PROSITE" id="PS50089">
    <property type="entry name" value="ZF_RING_2"/>
    <property type="match status" value="1"/>
</dbReference>
<dbReference type="AlphaFoldDB" id="A0ABC8REA0"/>
<evidence type="ECO:0000313" key="8">
    <source>
        <dbReference type="Proteomes" id="UP001642360"/>
    </source>
</evidence>
<protein>
    <recommendedName>
        <fullName evidence="6">RING-type domain-containing protein</fullName>
    </recommendedName>
</protein>
<dbReference type="PANTHER" id="PTHR45931:SF3">
    <property type="entry name" value="RING ZINC FINGER-CONTAINING PROTEIN"/>
    <property type="match status" value="1"/>
</dbReference>
<feature type="compositionally biased region" description="Basic and acidic residues" evidence="5">
    <location>
        <begin position="43"/>
        <end position="61"/>
    </location>
</feature>
<organism evidence="7 8">
    <name type="scientific">Ilex paraguariensis</name>
    <name type="common">yerba mate</name>
    <dbReference type="NCBI Taxonomy" id="185542"/>
    <lineage>
        <taxon>Eukaryota</taxon>
        <taxon>Viridiplantae</taxon>
        <taxon>Streptophyta</taxon>
        <taxon>Embryophyta</taxon>
        <taxon>Tracheophyta</taxon>
        <taxon>Spermatophyta</taxon>
        <taxon>Magnoliopsida</taxon>
        <taxon>eudicotyledons</taxon>
        <taxon>Gunneridae</taxon>
        <taxon>Pentapetalae</taxon>
        <taxon>asterids</taxon>
        <taxon>campanulids</taxon>
        <taxon>Aquifoliales</taxon>
        <taxon>Aquifoliaceae</taxon>
        <taxon>Ilex</taxon>
    </lineage>
</organism>
<dbReference type="Gene3D" id="3.30.40.10">
    <property type="entry name" value="Zinc/RING finger domain, C3HC4 (zinc finger)"/>
    <property type="match status" value="1"/>
</dbReference>
<dbReference type="Proteomes" id="UP001642360">
    <property type="component" value="Unassembled WGS sequence"/>
</dbReference>
<evidence type="ECO:0000256" key="4">
    <source>
        <dbReference type="PROSITE-ProRule" id="PRU00175"/>
    </source>
</evidence>
<dbReference type="PANTHER" id="PTHR45931">
    <property type="entry name" value="SI:CH211-59O9.10"/>
    <property type="match status" value="1"/>
</dbReference>
<feature type="region of interest" description="Disordered" evidence="5">
    <location>
        <begin position="31"/>
        <end position="80"/>
    </location>
</feature>
<sequence length="292" mass="32702">MTSASELFYNRRSRLGRITNPIDLGGGFVSSIGRISHHNPNNRRIDSRRDRHNVDGSDHLRPSPNLRHHSHRTPPFHIQEHHPVRLDQVSSQSASGNTFTSENIGGIHARQRYSGNDRLPGAVILARERLLQRLRSVSQSGNRQSNRASSGISRSDLTVSDDFRLVNADDWETEVSGDWLAGITPLPRLNSQIDQLLVVQETTKRTLGLSQEALDCLPVEVFRTEKGDGGTKLMMLRDCSICLENFLEGDELICLPCGHKFHSCCLYPWVRTCGDCPYCRTGILVNRAIKGS</sequence>
<keyword evidence="3" id="KW-0862">Zinc</keyword>
<dbReference type="SMART" id="SM01197">
    <property type="entry name" value="FANCL_C"/>
    <property type="match status" value="1"/>
</dbReference>
<proteinExistence type="predicted"/>
<dbReference type="EMBL" id="CAUOFW020001285">
    <property type="protein sequence ID" value="CAK9143296.1"/>
    <property type="molecule type" value="Genomic_DNA"/>
</dbReference>